<dbReference type="AlphaFoldDB" id="A0A2P1PR10"/>
<gene>
    <name evidence="3" type="ORF">C7S18_08665</name>
</gene>
<keyword evidence="4" id="KW-1185">Reference proteome</keyword>
<sequence length="294" mass="31974">MTVGVPETEVFAAADRVLARGERPTVDRVRAELGRGSPARVSQLLDAWWNALAQRMAGQAQLPDLPAEVSRAFAAVWQTACAEGERAAQAGLSEHRSTLDAQVSSARTAQQQAEEARDRALQEAASARDAHSLVSCRLTDLTALIETQRLQIIGLEREATTLRTEVSRQTAMFEDTRSALDAARRAADDERARLTGHIQAVENRANIEIDRAREEAKNVRRELIAAQRAHHISAKDLQSTSSALQAAQKRLAAAEARAEALTVRLTAPRTRKAPPHATPQGTPQAKAKRSPTRA</sequence>
<feature type="region of interest" description="Disordered" evidence="1">
    <location>
        <begin position="88"/>
        <end position="114"/>
    </location>
</feature>
<evidence type="ECO:0000313" key="3">
    <source>
        <dbReference type="EMBL" id="AVP97261.1"/>
    </source>
</evidence>
<dbReference type="Pfam" id="PF11740">
    <property type="entry name" value="KfrA_N"/>
    <property type="match status" value="1"/>
</dbReference>
<name>A0A2P1PR10_9GAMM</name>
<dbReference type="Proteomes" id="UP000241074">
    <property type="component" value="Chromosome"/>
</dbReference>
<proteinExistence type="predicted"/>
<accession>A0A2P1PR10</accession>
<dbReference type="RefSeq" id="WP_106891185.1">
    <property type="nucleotide sequence ID" value="NZ_CP027860.1"/>
</dbReference>
<evidence type="ECO:0000313" key="4">
    <source>
        <dbReference type="Proteomes" id="UP000241074"/>
    </source>
</evidence>
<dbReference type="InterPro" id="IPR021104">
    <property type="entry name" value="KfrA_DNA-bd_N"/>
</dbReference>
<reference evidence="3 4" key="2">
    <citation type="submission" date="2018-03" db="EMBL/GenBank/DDBJ databases">
        <authorList>
            <person name="Keele B.F."/>
        </authorList>
    </citation>
    <scope>NUCLEOTIDE SEQUENCE [LARGE SCALE GENOMIC DNA]</scope>
    <source>
        <strain evidence="3 4">D13</strain>
    </source>
</reference>
<organism evidence="3 4">
    <name type="scientific">Ahniella affigens</name>
    <dbReference type="NCBI Taxonomy" id="2021234"/>
    <lineage>
        <taxon>Bacteria</taxon>
        <taxon>Pseudomonadati</taxon>
        <taxon>Pseudomonadota</taxon>
        <taxon>Gammaproteobacteria</taxon>
        <taxon>Lysobacterales</taxon>
        <taxon>Rhodanobacteraceae</taxon>
        <taxon>Ahniella</taxon>
    </lineage>
</organism>
<dbReference type="KEGG" id="xba:C7S18_08665"/>
<evidence type="ECO:0000256" key="1">
    <source>
        <dbReference type="SAM" id="MobiDB-lite"/>
    </source>
</evidence>
<reference evidence="3 4" key="1">
    <citation type="submission" date="2018-03" db="EMBL/GenBank/DDBJ databases">
        <title>Ahniella affigens gen. nov., sp. nov., a gammaproteobacterium isolated from sandy soil near a stream.</title>
        <authorList>
            <person name="Ko Y."/>
            <person name="Kim J.-H."/>
        </authorList>
    </citation>
    <scope>NUCLEOTIDE SEQUENCE [LARGE SCALE GENOMIC DNA]</scope>
    <source>
        <strain evidence="3 4">D13</strain>
    </source>
</reference>
<feature type="domain" description="KfrA N-terminal DNA-binding" evidence="2">
    <location>
        <begin position="8"/>
        <end position="121"/>
    </location>
</feature>
<dbReference type="EMBL" id="CP027860">
    <property type="protein sequence ID" value="AVP97261.1"/>
    <property type="molecule type" value="Genomic_DNA"/>
</dbReference>
<evidence type="ECO:0000259" key="2">
    <source>
        <dbReference type="Pfam" id="PF11740"/>
    </source>
</evidence>
<protein>
    <submittedName>
        <fullName evidence="3">Plasmid replication region</fullName>
    </submittedName>
</protein>
<dbReference type="OrthoDB" id="583532at2"/>
<feature type="region of interest" description="Disordered" evidence="1">
    <location>
        <begin position="262"/>
        <end position="294"/>
    </location>
</feature>